<evidence type="ECO:0000259" key="2">
    <source>
        <dbReference type="Pfam" id="PF07727"/>
    </source>
</evidence>
<dbReference type="OrthoDB" id="125060at2759"/>
<protein>
    <submittedName>
        <fullName evidence="3">Unnamed protein product</fullName>
    </submittedName>
</protein>
<dbReference type="AlphaFoldDB" id="A0A9W6U4G4"/>
<dbReference type="Pfam" id="PF07727">
    <property type="entry name" value="RVT_2"/>
    <property type="match status" value="1"/>
</dbReference>
<accession>A0A9W6U4G4</accession>
<feature type="domain" description="Reverse transcriptase Ty1/copia-type" evidence="2">
    <location>
        <begin position="213"/>
        <end position="330"/>
    </location>
</feature>
<feature type="compositionally biased region" description="Basic and acidic residues" evidence="1">
    <location>
        <begin position="9"/>
        <end position="24"/>
    </location>
</feature>
<gene>
    <name evidence="3" type="ORF">Pfra01_000485000</name>
</gene>
<evidence type="ECO:0000256" key="1">
    <source>
        <dbReference type="SAM" id="MobiDB-lite"/>
    </source>
</evidence>
<dbReference type="Proteomes" id="UP001165121">
    <property type="component" value="Unassembled WGS sequence"/>
</dbReference>
<organism evidence="3 4">
    <name type="scientific">Phytophthora fragariaefolia</name>
    <dbReference type="NCBI Taxonomy" id="1490495"/>
    <lineage>
        <taxon>Eukaryota</taxon>
        <taxon>Sar</taxon>
        <taxon>Stramenopiles</taxon>
        <taxon>Oomycota</taxon>
        <taxon>Peronosporomycetes</taxon>
        <taxon>Peronosporales</taxon>
        <taxon>Peronosporaceae</taxon>
        <taxon>Phytophthora</taxon>
    </lineage>
</organism>
<feature type="compositionally biased region" description="Basic and acidic residues" evidence="1">
    <location>
        <begin position="77"/>
        <end position="88"/>
    </location>
</feature>
<reference evidence="3" key="1">
    <citation type="submission" date="2023-04" db="EMBL/GenBank/DDBJ databases">
        <title>Phytophthora fragariaefolia NBRC 109709.</title>
        <authorList>
            <person name="Ichikawa N."/>
            <person name="Sato H."/>
            <person name="Tonouchi N."/>
        </authorList>
    </citation>
    <scope>NUCLEOTIDE SEQUENCE</scope>
    <source>
        <strain evidence="3">NBRC 109709</strain>
    </source>
</reference>
<name>A0A9W6U4G4_9STRA</name>
<proteinExistence type="predicted"/>
<dbReference type="InterPro" id="IPR013103">
    <property type="entry name" value="RVT_2"/>
</dbReference>
<dbReference type="EMBL" id="BSXT01000380">
    <property type="protein sequence ID" value="GMF26135.1"/>
    <property type="molecule type" value="Genomic_DNA"/>
</dbReference>
<evidence type="ECO:0000313" key="4">
    <source>
        <dbReference type="Proteomes" id="UP001165121"/>
    </source>
</evidence>
<sequence>MVSIVESETAEHPDLTSAGRKDYDLPDVGGGSVDADSPDDIEHNSIPLQIGSPASGVSSPWLQRKLPSFNDDVVLHPDISRKRHDRDNMQGNGIDVNKHRQADAASQKPPKARGDGDERRGGLIKLPDPDDEEISLEEMQAYAAFLAIALITEEPKPQQRVWHISEVWTPRTVPLAMNSPQRAEWWKGMEKEVAAMLEKDVLELVPESEMAPGTKPLETTWRFQPKTDEFGNILRFRSRLCGRGDKEVPGIDCSVLDTFSPVARMTSFRMFIALCEILELFAFQCDIDTAHLNAQKRLIQFIRRIAGFPLKPGWTYKVKRALYGLHESGRA</sequence>
<evidence type="ECO:0000313" key="3">
    <source>
        <dbReference type="EMBL" id="GMF26135.1"/>
    </source>
</evidence>
<comment type="caution">
    <text evidence="3">The sequence shown here is derived from an EMBL/GenBank/DDBJ whole genome shotgun (WGS) entry which is preliminary data.</text>
</comment>
<feature type="region of interest" description="Disordered" evidence="1">
    <location>
        <begin position="77"/>
        <end position="129"/>
    </location>
</feature>
<keyword evidence="4" id="KW-1185">Reference proteome</keyword>
<feature type="compositionally biased region" description="Basic and acidic residues" evidence="1">
    <location>
        <begin position="112"/>
        <end position="121"/>
    </location>
</feature>
<feature type="region of interest" description="Disordered" evidence="1">
    <location>
        <begin position="1"/>
        <end position="59"/>
    </location>
</feature>